<organism evidence="1 2">
    <name type="scientific">Rodentibacter trehalosifermentans</name>
    <dbReference type="NCBI Taxonomy" id="1908263"/>
    <lineage>
        <taxon>Bacteria</taxon>
        <taxon>Pseudomonadati</taxon>
        <taxon>Pseudomonadota</taxon>
        <taxon>Gammaproteobacteria</taxon>
        <taxon>Pasteurellales</taxon>
        <taxon>Pasteurellaceae</taxon>
        <taxon>Rodentibacter</taxon>
    </lineage>
</organism>
<dbReference type="OrthoDB" id="8613782at2"/>
<sequence>MKVNALILITILFLNNCAREGSFIVKLWDGYYARQNTSIAFAKEEQAFYDNEPIEKKILREKNNKRCNKIINTLFNKKQKIYGEGQVNKSDIYVHCMRVNHTPLYRDIPQKYDWLKDEDVRFKD</sequence>
<accession>A0A1V3IX04</accession>
<keyword evidence="2" id="KW-1185">Reference proteome</keyword>
<evidence type="ECO:0000313" key="2">
    <source>
        <dbReference type="Proteomes" id="UP000189161"/>
    </source>
</evidence>
<comment type="caution">
    <text evidence="1">The sequence shown here is derived from an EMBL/GenBank/DDBJ whole genome shotgun (WGS) entry which is preliminary data.</text>
</comment>
<protein>
    <submittedName>
        <fullName evidence="1">Uncharacterized protein</fullName>
    </submittedName>
</protein>
<reference evidence="1 2" key="1">
    <citation type="submission" date="2016-10" db="EMBL/GenBank/DDBJ databases">
        <title>Rodentibacter gen. nov. and new species.</title>
        <authorList>
            <person name="Christensen H."/>
        </authorList>
    </citation>
    <scope>NUCLEOTIDE SEQUENCE [LARGE SCALE GENOMIC DNA]</scope>
    <source>
        <strain evidence="1 2">H1987082031</strain>
    </source>
</reference>
<dbReference type="RefSeq" id="WP_077478710.1">
    <property type="nucleotide sequence ID" value="NZ_MLHL01000069.1"/>
</dbReference>
<evidence type="ECO:0000313" key="1">
    <source>
        <dbReference type="EMBL" id="OOF46633.1"/>
    </source>
</evidence>
<gene>
    <name evidence="1" type="ORF">BKK52_11160</name>
</gene>
<dbReference type="EMBL" id="MLHL01000069">
    <property type="protein sequence ID" value="OOF46633.1"/>
    <property type="molecule type" value="Genomic_DNA"/>
</dbReference>
<name>A0A1V3IX04_9PAST</name>
<dbReference type="AlphaFoldDB" id="A0A1V3IX04"/>
<proteinExistence type="predicted"/>
<dbReference type="Proteomes" id="UP000189161">
    <property type="component" value="Unassembled WGS sequence"/>
</dbReference>